<keyword evidence="3" id="KW-1185">Reference proteome</keyword>
<dbReference type="Proteomes" id="UP001225378">
    <property type="component" value="Chromosome"/>
</dbReference>
<gene>
    <name evidence="2" type="ORF">Q9L42_017735</name>
</gene>
<organism evidence="2 3">
    <name type="scientific">Methylomarinum roseum</name>
    <dbReference type="NCBI Taxonomy" id="3067653"/>
    <lineage>
        <taxon>Bacteria</taxon>
        <taxon>Pseudomonadati</taxon>
        <taxon>Pseudomonadota</taxon>
        <taxon>Gammaproteobacteria</taxon>
        <taxon>Methylococcales</taxon>
        <taxon>Methylococcaceae</taxon>
        <taxon>Methylomarinum</taxon>
    </lineage>
</organism>
<dbReference type="InterPro" id="IPR025113">
    <property type="entry name" value="TRL-like"/>
</dbReference>
<proteinExistence type="predicted"/>
<evidence type="ECO:0000313" key="2">
    <source>
        <dbReference type="EMBL" id="XBS20172.1"/>
    </source>
</evidence>
<evidence type="ECO:0000256" key="1">
    <source>
        <dbReference type="SAM" id="Phobius"/>
    </source>
</evidence>
<feature type="transmembrane region" description="Helical" evidence="1">
    <location>
        <begin position="43"/>
        <end position="61"/>
    </location>
</feature>
<sequence>MTWDQIKDQSVAPKEQVGVNWKVDRSNTLDRATGQKRVPMRTFLALGMMGLVVVLNGCMIVDSPIKGVLGTEVIWGDIATSESSTPAGTLKEGKACAESILGLLARGDASVRAAKENGNIKEVTSVDHSARNLLNVVGEWCTIVRGR</sequence>
<keyword evidence="1" id="KW-1133">Transmembrane helix</keyword>
<dbReference type="KEGG" id="mech:Q9L42_017735"/>
<keyword evidence="1" id="KW-0812">Transmembrane</keyword>
<dbReference type="RefSeq" id="WP_305907096.1">
    <property type="nucleotide sequence ID" value="NZ_CP157743.1"/>
</dbReference>
<name>A0AAU7NT63_9GAMM</name>
<reference evidence="2 3" key="1">
    <citation type="journal article" date="2024" name="Microbiology">
        <title>Methylomarinum rosea sp. nov., a novel halophilic methanotrophic bacterium from the hypersaline Lake Elton.</title>
        <authorList>
            <person name="Suleimanov R.Z."/>
            <person name="Oshkin I.Y."/>
            <person name="Danilova O.V."/>
            <person name="Suzina N.E."/>
            <person name="Dedysh S.N."/>
        </authorList>
    </citation>
    <scope>NUCLEOTIDE SEQUENCE [LARGE SCALE GENOMIC DNA]</scope>
    <source>
        <strain evidence="2 3">Ch1-1</strain>
    </source>
</reference>
<dbReference type="EMBL" id="CP157743">
    <property type="protein sequence ID" value="XBS20172.1"/>
    <property type="molecule type" value="Genomic_DNA"/>
</dbReference>
<dbReference type="AlphaFoldDB" id="A0AAU7NT63"/>
<accession>A0AAU7NT63</accession>
<keyword evidence="1" id="KW-0472">Membrane</keyword>
<protein>
    <submittedName>
        <fullName evidence="2">TRL-like family protein</fullName>
    </submittedName>
</protein>
<dbReference type="Pfam" id="PF13146">
    <property type="entry name" value="TRL"/>
    <property type="match status" value="1"/>
</dbReference>
<evidence type="ECO:0000313" key="3">
    <source>
        <dbReference type="Proteomes" id="UP001225378"/>
    </source>
</evidence>